<protein>
    <recommendedName>
        <fullName evidence="1">D-glycero-beta-D-manno-heptose 1-phosphate adenylyltransferase</fullName>
        <ecNumber evidence="1">2.7.7.70</ecNumber>
    </recommendedName>
</protein>
<dbReference type="GO" id="GO:0016773">
    <property type="term" value="F:phosphotransferase activity, alcohol group as acceptor"/>
    <property type="evidence" value="ECO:0007669"/>
    <property type="project" value="InterPro"/>
</dbReference>
<dbReference type="Proteomes" id="UP000228535">
    <property type="component" value="Unassembled WGS sequence"/>
</dbReference>
<dbReference type="GO" id="GO:0005975">
    <property type="term" value="P:carbohydrate metabolic process"/>
    <property type="evidence" value="ECO:0007669"/>
    <property type="project" value="InterPro"/>
</dbReference>
<dbReference type="GO" id="GO:0016779">
    <property type="term" value="F:nucleotidyltransferase activity"/>
    <property type="evidence" value="ECO:0007669"/>
    <property type="project" value="UniProtKB-KW"/>
</dbReference>
<dbReference type="PANTHER" id="PTHR43793">
    <property type="entry name" value="FAD SYNTHASE"/>
    <property type="match status" value="1"/>
</dbReference>
<dbReference type="OrthoDB" id="9795543at2"/>
<evidence type="ECO:0000256" key="1">
    <source>
        <dbReference type="ARBA" id="ARBA00012519"/>
    </source>
</evidence>
<dbReference type="EC" id="2.7.7.70" evidence="1"/>
<evidence type="ECO:0000256" key="4">
    <source>
        <dbReference type="ARBA" id="ARBA00022741"/>
    </source>
</evidence>
<comment type="catalytic activity">
    <reaction evidence="7">
        <text>D-glycero-beta-D-manno-heptose 1-phosphate + ATP + H(+) = ADP-D-glycero-beta-D-manno-heptose + diphosphate</text>
        <dbReference type="Rhea" id="RHEA:27465"/>
        <dbReference type="ChEBI" id="CHEBI:15378"/>
        <dbReference type="ChEBI" id="CHEBI:30616"/>
        <dbReference type="ChEBI" id="CHEBI:33019"/>
        <dbReference type="ChEBI" id="CHEBI:59967"/>
        <dbReference type="ChEBI" id="CHEBI:61593"/>
        <dbReference type="EC" id="2.7.7.70"/>
    </reaction>
</comment>
<keyword evidence="4" id="KW-0547">Nucleotide-binding</keyword>
<evidence type="ECO:0000259" key="8">
    <source>
        <dbReference type="Pfam" id="PF01467"/>
    </source>
</evidence>
<dbReference type="RefSeq" id="WP_100338331.1">
    <property type="nucleotide sequence ID" value="NZ_PGFA01000004.1"/>
</dbReference>
<keyword evidence="6" id="KW-0119">Carbohydrate metabolism</keyword>
<accession>A0A2M9ARQ2</accession>
<reference evidence="9 10" key="1">
    <citation type="submission" date="2017-11" db="EMBL/GenBank/DDBJ databases">
        <title>Genomic Encyclopedia of Archaeal and Bacterial Type Strains, Phase II (KMG-II): From Individual Species to Whole Genera.</title>
        <authorList>
            <person name="Goeker M."/>
        </authorList>
    </citation>
    <scope>NUCLEOTIDE SEQUENCE [LARGE SCALE GENOMIC DNA]</scope>
    <source>
        <strain evidence="9 10">DSM 11115</strain>
    </source>
</reference>
<dbReference type="AlphaFoldDB" id="A0A2M9ARQ2"/>
<feature type="domain" description="Cytidyltransferase-like" evidence="8">
    <location>
        <begin position="29"/>
        <end position="153"/>
    </location>
</feature>
<keyword evidence="10" id="KW-1185">Reference proteome</keyword>
<evidence type="ECO:0000256" key="7">
    <source>
        <dbReference type="ARBA" id="ARBA00047428"/>
    </source>
</evidence>
<dbReference type="EMBL" id="PGFA01000004">
    <property type="protein sequence ID" value="PJJ48385.1"/>
    <property type="molecule type" value="Genomic_DNA"/>
</dbReference>
<dbReference type="InterPro" id="IPR004821">
    <property type="entry name" value="Cyt_trans-like"/>
</dbReference>
<keyword evidence="2 9" id="KW-0808">Transferase</keyword>
<name>A0A2M9ARQ2_9BACT</name>
<dbReference type="GO" id="GO:0005524">
    <property type="term" value="F:ATP binding"/>
    <property type="evidence" value="ECO:0007669"/>
    <property type="project" value="UniProtKB-KW"/>
</dbReference>
<dbReference type="Gene3D" id="3.40.50.620">
    <property type="entry name" value="HUPs"/>
    <property type="match status" value="1"/>
</dbReference>
<evidence type="ECO:0000313" key="10">
    <source>
        <dbReference type="Proteomes" id="UP000228535"/>
    </source>
</evidence>
<dbReference type="NCBIfam" id="TIGR00125">
    <property type="entry name" value="cyt_tran_rel"/>
    <property type="match status" value="1"/>
</dbReference>
<evidence type="ECO:0000256" key="6">
    <source>
        <dbReference type="ARBA" id="ARBA00023277"/>
    </source>
</evidence>
<proteinExistence type="predicted"/>
<dbReference type="InterPro" id="IPR014729">
    <property type="entry name" value="Rossmann-like_a/b/a_fold"/>
</dbReference>
<keyword evidence="5" id="KW-0067">ATP-binding</keyword>
<evidence type="ECO:0000256" key="5">
    <source>
        <dbReference type="ARBA" id="ARBA00022840"/>
    </source>
</evidence>
<evidence type="ECO:0000313" key="9">
    <source>
        <dbReference type="EMBL" id="PJJ48385.1"/>
    </source>
</evidence>
<evidence type="ECO:0000256" key="2">
    <source>
        <dbReference type="ARBA" id="ARBA00022679"/>
    </source>
</evidence>
<sequence length="161" mass="17797">MWSKDKIVSTAELEPRLTQWRAEGKRVVFTNGCFDLLHLGHVDYLEKARNLGDVMVLGLNTDASVSRLKPGRPLQDEVSRARILASLLFVDAVVLFDEPTPLELITLVKPDILVKGDDYAISGIVGHELVLANGGQVLTVPLVQGYSTTRIVERIRAQLHS</sequence>
<dbReference type="InterPro" id="IPR050385">
    <property type="entry name" value="Archaeal_FAD_synthase"/>
</dbReference>
<gene>
    <name evidence="9" type="ORF">CLV45_4087</name>
</gene>
<dbReference type="NCBIfam" id="TIGR02199">
    <property type="entry name" value="rfaE_dom_II"/>
    <property type="match status" value="1"/>
</dbReference>
<dbReference type="InterPro" id="IPR011914">
    <property type="entry name" value="RfaE_dom_II"/>
</dbReference>
<evidence type="ECO:0000256" key="3">
    <source>
        <dbReference type="ARBA" id="ARBA00022695"/>
    </source>
</evidence>
<dbReference type="SUPFAM" id="SSF52374">
    <property type="entry name" value="Nucleotidylyl transferase"/>
    <property type="match status" value="1"/>
</dbReference>
<dbReference type="PANTHER" id="PTHR43793:SF2">
    <property type="entry name" value="BIFUNCTIONAL PROTEIN HLDE"/>
    <property type="match status" value="1"/>
</dbReference>
<comment type="caution">
    <text evidence="9">The sequence shown here is derived from an EMBL/GenBank/DDBJ whole genome shotgun (WGS) entry which is preliminary data.</text>
</comment>
<dbReference type="Pfam" id="PF01467">
    <property type="entry name" value="CTP_transf_like"/>
    <property type="match status" value="1"/>
</dbReference>
<organism evidence="9 10">
    <name type="scientific">Hymenobacter chitinivorans DSM 11115</name>
    <dbReference type="NCBI Taxonomy" id="1121954"/>
    <lineage>
        <taxon>Bacteria</taxon>
        <taxon>Pseudomonadati</taxon>
        <taxon>Bacteroidota</taxon>
        <taxon>Cytophagia</taxon>
        <taxon>Cytophagales</taxon>
        <taxon>Hymenobacteraceae</taxon>
        <taxon>Hymenobacter</taxon>
    </lineage>
</organism>
<keyword evidence="3" id="KW-0548">Nucleotidyltransferase</keyword>